<dbReference type="Proteomes" id="UP001200145">
    <property type="component" value="Unassembled WGS sequence"/>
</dbReference>
<dbReference type="EMBL" id="JAKEVY010000005">
    <property type="protein sequence ID" value="MCF1716543.1"/>
    <property type="molecule type" value="Genomic_DNA"/>
</dbReference>
<evidence type="ECO:0008006" key="3">
    <source>
        <dbReference type="Google" id="ProtNLM"/>
    </source>
</evidence>
<sequence length="339" mass="38633">MKFSKLFLAGMIFLAACSNNENRPDISSIKVNTTIERFDLDYFALDSNRLQEGMKTLVSKYPYFINDFTANILGAGPVSDSNQVLPIINRQFFTTYYPVAEIIKKDLKDLGNTEKELNSGFRYLTYYFPDYKMPRLIAYLGPFDAPGVALTDSAIAIGLQLYAGKDFPFYTSQQGQELFPSYISRRFEKEYIPVNVMKAVLLDLYPDRSTGFPLLEKMIEQGKYWWLTKQVLPDAADSLVTGFTKSQLEFCEKNEGLIWNMFLQSEFLYTTDPSIQKLYIGEGPGTQGLPPAAPGNIGQWIGMRIVKAYADQQDKSIQPRKLMQLSPREILDASKYKPR</sequence>
<protein>
    <recommendedName>
        <fullName evidence="3">Gliding motility-associated lipoprotein GldB</fullName>
    </recommendedName>
</protein>
<dbReference type="PROSITE" id="PS51257">
    <property type="entry name" value="PROKAR_LIPOPROTEIN"/>
    <property type="match status" value="1"/>
</dbReference>
<evidence type="ECO:0000313" key="1">
    <source>
        <dbReference type="EMBL" id="MCF1716543.1"/>
    </source>
</evidence>
<gene>
    <name evidence="1" type="ORF">L0U88_18015</name>
</gene>
<dbReference type="Pfam" id="PF25594">
    <property type="entry name" value="GldB_lipo"/>
    <property type="match status" value="1"/>
</dbReference>
<dbReference type="InterPro" id="IPR019853">
    <property type="entry name" value="GldB-like"/>
</dbReference>
<organism evidence="1 2">
    <name type="scientific">Flavihumibacter fluminis</name>
    <dbReference type="NCBI Taxonomy" id="2909236"/>
    <lineage>
        <taxon>Bacteria</taxon>
        <taxon>Pseudomonadati</taxon>
        <taxon>Bacteroidota</taxon>
        <taxon>Chitinophagia</taxon>
        <taxon>Chitinophagales</taxon>
        <taxon>Chitinophagaceae</taxon>
        <taxon>Flavihumibacter</taxon>
    </lineage>
</organism>
<keyword evidence="2" id="KW-1185">Reference proteome</keyword>
<evidence type="ECO:0000313" key="2">
    <source>
        <dbReference type="Proteomes" id="UP001200145"/>
    </source>
</evidence>
<comment type="caution">
    <text evidence="1">The sequence shown here is derived from an EMBL/GenBank/DDBJ whole genome shotgun (WGS) entry which is preliminary data.</text>
</comment>
<accession>A0ABS9BNI0</accession>
<reference evidence="1 2" key="1">
    <citation type="submission" date="2022-01" db="EMBL/GenBank/DDBJ databases">
        <title>Flavihumibacter sp. nov., isolated from sediment of a river.</title>
        <authorList>
            <person name="Liu H."/>
        </authorList>
    </citation>
    <scope>NUCLEOTIDE SEQUENCE [LARGE SCALE GENOMIC DNA]</scope>
    <source>
        <strain evidence="1 2">RY-1</strain>
    </source>
</reference>
<dbReference type="RefSeq" id="WP_234867822.1">
    <property type="nucleotide sequence ID" value="NZ_JAKEVY010000005.1"/>
</dbReference>
<proteinExistence type="predicted"/>
<name>A0ABS9BNI0_9BACT</name>